<keyword evidence="3 7" id="KW-0378">Hydrolase</keyword>
<evidence type="ECO:0000313" key="7">
    <source>
        <dbReference type="EMBL" id="WBL35078.1"/>
    </source>
</evidence>
<proteinExistence type="predicted"/>
<evidence type="ECO:0000256" key="1">
    <source>
        <dbReference type="ARBA" id="ARBA00022670"/>
    </source>
</evidence>
<evidence type="ECO:0000256" key="3">
    <source>
        <dbReference type="ARBA" id="ARBA00022801"/>
    </source>
</evidence>
<keyword evidence="1" id="KW-0645">Protease</keyword>
<dbReference type="InterPro" id="IPR001818">
    <property type="entry name" value="Pept_M10_metallopeptidase"/>
</dbReference>
<feature type="chain" id="PRO_5047351843" evidence="5">
    <location>
        <begin position="20"/>
        <end position="350"/>
    </location>
</feature>
<evidence type="ECO:0000313" key="8">
    <source>
        <dbReference type="Proteomes" id="UP001212803"/>
    </source>
</evidence>
<protein>
    <submittedName>
        <fullName evidence="7">Matrixin family metalloprotease</fullName>
        <ecNumber evidence="7">3.4.24.-</ecNumber>
    </submittedName>
</protein>
<name>A0ABY7M3B3_9CHLR</name>
<dbReference type="RefSeq" id="WP_270055606.1">
    <property type="nucleotide sequence ID" value="NZ_CP115149.1"/>
</dbReference>
<dbReference type="EMBL" id="CP115149">
    <property type="protein sequence ID" value="WBL35078.1"/>
    <property type="molecule type" value="Genomic_DNA"/>
</dbReference>
<keyword evidence="5" id="KW-0732">Signal</keyword>
<dbReference type="InterPro" id="IPR024079">
    <property type="entry name" value="MetalloPept_cat_dom_sf"/>
</dbReference>
<evidence type="ECO:0000259" key="6">
    <source>
        <dbReference type="Pfam" id="PF00413"/>
    </source>
</evidence>
<feature type="signal peptide" evidence="5">
    <location>
        <begin position="1"/>
        <end position="19"/>
    </location>
</feature>
<keyword evidence="2" id="KW-0479">Metal-binding</keyword>
<dbReference type="GO" id="GO:0008237">
    <property type="term" value="F:metallopeptidase activity"/>
    <property type="evidence" value="ECO:0007669"/>
    <property type="project" value="UniProtKB-KW"/>
</dbReference>
<dbReference type="Pfam" id="PF00413">
    <property type="entry name" value="Peptidase_M10"/>
    <property type="match status" value="1"/>
</dbReference>
<dbReference type="SUPFAM" id="SSF55486">
    <property type="entry name" value="Metalloproteases ('zincins'), catalytic domain"/>
    <property type="match status" value="1"/>
</dbReference>
<feature type="domain" description="Peptidase M10 metallopeptidase" evidence="6">
    <location>
        <begin position="199"/>
        <end position="261"/>
    </location>
</feature>
<gene>
    <name evidence="7" type="ORF">O0235_09795</name>
</gene>
<reference evidence="7 8" key="1">
    <citation type="journal article" date="2023" name="ISME J.">
        <title>Thermophilic Dehalococcoidia with unusual traits shed light on an unexpected past.</title>
        <authorList>
            <person name="Palmer M."/>
            <person name="Covington J.K."/>
            <person name="Zhou E.M."/>
            <person name="Thomas S.C."/>
            <person name="Habib N."/>
            <person name="Seymour C.O."/>
            <person name="Lai D."/>
            <person name="Johnston J."/>
            <person name="Hashimi A."/>
            <person name="Jiao J.Y."/>
            <person name="Muok A.R."/>
            <person name="Liu L."/>
            <person name="Xian W.D."/>
            <person name="Zhi X.Y."/>
            <person name="Li M.M."/>
            <person name="Silva L.P."/>
            <person name="Bowen B.P."/>
            <person name="Louie K."/>
            <person name="Briegel A."/>
            <person name="Pett-Ridge J."/>
            <person name="Weber P.K."/>
            <person name="Tocheva E.I."/>
            <person name="Woyke T."/>
            <person name="Northen T.R."/>
            <person name="Mayali X."/>
            <person name="Li W.J."/>
            <person name="Hedlund B.P."/>
        </authorList>
    </citation>
    <scope>NUCLEOTIDE SEQUENCE [LARGE SCALE GENOMIC DNA]</scope>
    <source>
        <strain evidence="7 8">YIM 72310</strain>
    </source>
</reference>
<accession>A0ABY7M3B3</accession>
<keyword evidence="7" id="KW-0482">Metalloprotease</keyword>
<evidence type="ECO:0000256" key="2">
    <source>
        <dbReference type="ARBA" id="ARBA00022723"/>
    </source>
</evidence>
<dbReference type="Gene3D" id="3.40.390.10">
    <property type="entry name" value="Collagenase (Catalytic Domain)"/>
    <property type="match status" value="1"/>
</dbReference>
<dbReference type="Proteomes" id="UP001212803">
    <property type="component" value="Chromosome"/>
</dbReference>
<dbReference type="EC" id="3.4.24.-" evidence="7"/>
<evidence type="ECO:0000256" key="4">
    <source>
        <dbReference type="ARBA" id="ARBA00022833"/>
    </source>
</evidence>
<keyword evidence="8" id="KW-1185">Reference proteome</keyword>
<organism evidence="7 8">
    <name type="scientific">Tepidiforma flava</name>
    <dbReference type="NCBI Taxonomy" id="3004094"/>
    <lineage>
        <taxon>Bacteria</taxon>
        <taxon>Bacillati</taxon>
        <taxon>Chloroflexota</taxon>
        <taxon>Tepidiformia</taxon>
        <taxon>Tepidiformales</taxon>
        <taxon>Tepidiformaceae</taxon>
        <taxon>Tepidiforma</taxon>
    </lineage>
</organism>
<keyword evidence="4" id="KW-0862">Zinc</keyword>
<evidence type="ECO:0000256" key="5">
    <source>
        <dbReference type="SAM" id="SignalP"/>
    </source>
</evidence>
<sequence length="350" mass="36805">MARRLPGILAALAALLALALPASVERSAAAPAPFTLDIVADRPGGPPVLLQFLVAARSPAEAERAVAAALAALPVAPREPAASAAWRPWGWAWSDAELPVPVAYNPTGAPPAAGPQAVIAGLDAWSSVEGSRFRFRYAGITDRTASILEAGPDGENVISWVHLPCDRGCVLGLTSKEEAREVDMLLNSNPNALRELGLDAVLDWRTVILHELGHMAGLEHSCPAPWGPCTPEEIAAVMYFQYTGINRALAPDDRAGIRALYPAAPAAPPAGPVRVALEPGWNFLVLPGLEPAAAAADLPCLEAAYVFEGPSWRRWARALPPPLVTLTVFPPERPAWLYAASSCSAGLPLP</sequence>